<evidence type="ECO:0000256" key="2">
    <source>
        <dbReference type="ARBA" id="ARBA00022741"/>
    </source>
</evidence>
<keyword evidence="1" id="KW-0436">Ligase</keyword>
<dbReference type="InterPro" id="IPR001412">
    <property type="entry name" value="aa-tRNA-synth_I_CS"/>
</dbReference>
<proteinExistence type="predicted"/>
<dbReference type="InterPro" id="IPR050132">
    <property type="entry name" value="Gln/Glu-tRNA_Ligase"/>
</dbReference>
<sequence>MEVESRVRRLALENAVAHAGDARVEPIVGRLLATDPRLRPEALAVRDLASRIVAEIRALPVAELADRLAELGGPEVGTARPTTPALPEFPDLPGAERGRVVLRLAPFPSGTLHIGHGRMLFVNQLYRERYDGRILLVFDDTIGSEEKRVEPEFFDLIRGDCEAAGVRPDAVYYKSDRIPTFYPWAVRVIERGAAYVCRCPADLLRAHRAAGTACPERAQTPPEAREAWEKMLANAYAPGEAVLRLKTDLQDPDPAFRDRVLFRISDLDHPRVGHRYHVWPMLEFSWAVDDVELGVTHVLRGKDLVIEDRMQRYIWDLLGVRGPPFLHWGMLRVREA</sequence>
<reference evidence="7" key="1">
    <citation type="submission" date="2013-08" db="EMBL/GenBank/DDBJ databases">
        <authorList>
            <person name="Mendez C."/>
            <person name="Richter M."/>
            <person name="Ferrer M."/>
            <person name="Sanchez J."/>
        </authorList>
    </citation>
    <scope>NUCLEOTIDE SEQUENCE</scope>
</reference>
<keyword evidence="3" id="KW-0067">ATP-binding</keyword>
<keyword evidence="4" id="KW-0648">Protein biosynthesis</keyword>
<accession>T1AZA5</accession>
<dbReference type="EMBL" id="AUZY01008073">
    <property type="protein sequence ID" value="EQD47445.1"/>
    <property type="molecule type" value="Genomic_DNA"/>
</dbReference>
<gene>
    <name evidence="7" type="ORF">B1B_12338</name>
</gene>
<dbReference type="SUPFAM" id="SSF52374">
    <property type="entry name" value="Nucleotidylyl transferase"/>
    <property type="match status" value="1"/>
</dbReference>
<reference evidence="7" key="2">
    <citation type="journal article" date="2014" name="ISME J.">
        <title>Microbial stratification in low pH oxic and suboxic macroscopic growths along an acid mine drainage.</title>
        <authorList>
            <person name="Mendez-Garcia C."/>
            <person name="Mesa V."/>
            <person name="Sprenger R.R."/>
            <person name="Richter M."/>
            <person name="Diez M.S."/>
            <person name="Solano J."/>
            <person name="Bargiela R."/>
            <person name="Golyshina O.V."/>
            <person name="Manteca A."/>
            <person name="Ramos J.L."/>
            <person name="Gallego J.R."/>
            <person name="Llorente I."/>
            <person name="Martins Dos Santos V.A."/>
            <person name="Jensen O.N."/>
            <person name="Pelaez A.I."/>
            <person name="Sanchez J."/>
            <person name="Ferrer M."/>
        </authorList>
    </citation>
    <scope>NUCLEOTIDE SEQUENCE</scope>
</reference>
<comment type="caution">
    <text evidence="7">The sequence shown here is derived from an EMBL/GenBank/DDBJ whole genome shotgun (WGS) entry which is preliminary data.</text>
</comment>
<dbReference type="GO" id="GO:0005829">
    <property type="term" value="C:cytosol"/>
    <property type="evidence" value="ECO:0007669"/>
    <property type="project" value="TreeGrafter"/>
</dbReference>
<evidence type="ECO:0000256" key="5">
    <source>
        <dbReference type="ARBA" id="ARBA00023146"/>
    </source>
</evidence>
<dbReference type="Gene3D" id="3.40.50.620">
    <property type="entry name" value="HUPs"/>
    <property type="match status" value="1"/>
</dbReference>
<dbReference type="InterPro" id="IPR014729">
    <property type="entry name" value="Rossmann-like_a/b/a_fold"/>
</dbReference>
<evidence type="ECO:0000256" key="1">
    <source>
        <dbReference type="ARBA" id="ARBA00022598"/>
    </source>
</evidence>
<keyword evidence="5 7" id="KW-0030">Aminoacyl-tRNA synthetase</keyword>
<evidence type="ECO:0000256" key="4">
    <source>
        <dbReference type="ARBA" id="ARBA00022917"/>
    </source>
</evidence>
<feature type="non-terminal residue" evidence="7">
    <location>
        <position position="336"/>
    </location>
</feature>
<dbReference type="GO" id="GO:0006418">
    <property type="term" value="P:tRNA aminoacylation for protein translation"/>
    <property type="evidence" value="ECO:0007669"/>
    <property type="project" value="InterPro"/>
</dbReference>
<dbReference type="InterPro" id="IPR020058">
    <property type="entry name" value="Glu/Gln-tRNA-synth_Ib_cat-dom"/>
</dbReference>
<dbReference type="AlphaFoldDB" id="T1AZA5"/>
<evidence type="ECO:0000256" key="3">
    <source>
        <dbReference type="ARBA" id="ARBA00022840"/>
    </source>
</evidence>
<dbReference type="GO" id="GO:0005524">
    <property type="term" value="F:ATP binding"/>
    <property type="evidence" value="ECO:0007669"/>
    <property type="project" value="UniProtKB-KW"/>
</dbReference>
<evidence type="ECO:0000259" key="6">
    <source>
        <dbReference type="Pfam" id="PF00749"/>
    </source>
</evidence>
<dbReference type="PROSITE" id="PS00178">
    <property type="entry name" value="AA_TRNA_LIGASE_I"/>
    <property type="match status" value="1"/>
</dbReference>
<keyword evidence="2" id="KW-0547">Nucleotide-binding</keyword>
<dbReference type="PRINTS" id="PR00987">
    <property type="entry name" value="TRNASYNTHGLU"/>
</dbReference>
<dbReference type="GO" id="GO:0004812">
    <property type="term" value="F:aminoacyl-tRNA ligase activity"/>
    <property type="evidence" value="ECO:0007669"/>
    <property type="project" value="UniProtKB-KW"/>
</dbReference>
<dbReference type="InterPro" id="IPR000924">
    <property type="entry name" value="Glu/Gln-tRNA-synth"/>
</dbReference>
<organism evidence="7">
    <name type="scientific">mine drainage metagenome</name>
    <dbReference type="NCBI Taxonomy" id="410659"/>
    <lineage>
        <taxon>unclassified sequences</taxon>
        <taxon>metagenomes</taxon>
        <taxon>ecological metagenomes</taxon>
    </lineage>
</organism>
<feature type="domain" description="Glutamyl/glutaminyl-tRNA synthetase class Ib catalytic" evidence="6">
    <location>
        <begin position="100"/>
        <end position="331"/>
    </location>
</feature>
<dbReference type="PANTHER" id="PTHR43097:SF5">
    <property type="entry name" value="GLUTAMATE--TRNA LIGASE"/>
    <property type="match status" value="1"/>
</dbReference>
<name>T1AZA5_9ZZZZ</name>
<dbReference type="Pfam" id="PF00749">
    <property type="entry name" value="tRNA-synt_1c"/>
    <property type="match status" value="1"/>
</dbReference>
<dbReference type="GO" id="GO:0043604">
    <property type="term" value="P:amide biosynthetic process"/>
    <property type="evidence" value="ECO:0007669"/>
    <property type="project" value="TreeGrafter"/>
</dbReference>
<evidence type="ECO:0000313" key="7">
    <source>
        <dbReference type="EMBL" id="EQD47445.1"/>
    </source>
</evidence>
<dbReference type="PANTHER" id="PTHR43097">
    <property type="entry name" value="GLUTAMINE-TRNA LIGASE"/>
    <property type="match status" value="1"/>
</dbReference>
<protein>
    <submittedName>
        <fullName evidence="7">Glutamyl-tRNA synthetase</fullName>
    </submittedName>
</protein>